<protein>
    <recommendedName>
        <fullName evidence="4">EF-hand domain-containing protein</fullName>
    </recommendedName>
</protein>
<organism evidence="5 6">
    <name type="scientific">Allacma fusca</name>
    <dbReference type="NCBI Taxonomy" id="39272"/>
    <lineage>
        <taxon>Eukaryota</taxon>
        <taxon>Metazoa</taxon>
        <taxon>Ecdysozoa</taxon>
        <taxon>Arthropoda</taxon>
        <taxon>Hexapoda</taxon>
        <taxon>Collembola</taxon>
        <taxon>Symphypleona</taxon>
        <taxon>Sminthuridae</taxon>
        <taxon>Allacma</taxon>
    </lineage>
</organism>
<evidence type="ECO:0000313" key="5">
    <source>
        <dbReference type="EMBL" id="CAG7826865.1"/>
    </source>
</evidence>
<keyword evidence="6" id="KW-1185">Reference proteome</keyword>
<dbReference type="Pfam" id="PF13499">
    <property type="entry name" value="EF-hand_7"/>
    <property type="match status" value="1"/>
</dbReference>
<keyword evidence="1" id="KW-0677">Repeat</keyword>
<dbReference type="PANTHER" id="PTHR23048">
    <property type="entry name" value="MYOSIN LIGHT CHAIN 1, 3"/>
    <property type="match status" value="1"/>
</dbReference>
<dbReference type="PANTHER" id="PTHR23048:SF59">
    <property type="entry name" value="EF-HAND SUPERFAMILY PROTEIN"/>
    <property type="match status" value="1"/>
</dbReference>
<dbReference type="EMBL" id="CAJVCH010541379">
    <property type="protein sequence ID" value="CAG7826865.1"/>
    <property type="molecule type" value="Genomic_DNA"/>
</dbReference>
<proteinExistence type="predicted"/>
<evidence type="ECO:0000259" key="4">
    <source>
        <dbReference type="PROSITE" id="PS50222"/>
    </source>
</evidence>
<dbReference type="Proteomes" id="UP000708208">
    <property type="component" value="Unassembled WGS sequence"/>
</dbReference>
<gene>
    <name evidence="5" type="ORF">AFUS01_LOCUS36897</name>
</gene>
<dbReference type="OrthoDB" id="343296at2759"/>
<dbReference type="InterPro" id="IPR050230">
    <property type="entry name" value="CALM/Myosin/TropC-like"/>
</dbReference>
<accession>A0A8J2LRR1</accession>
<dbReference type="AlphaFoldDB" id="A0A8J2LRR1"/>
<sequence length="113" mass="12546">MYKRDLPSMESVNSFLPPGMSVNAASENGPQTTKVKNKGLDSQSGPSNYELTAKQKQDIKEAFSMFDPESTGLMQIKELKIAMRALGFEPKKNEIKKLIHQVDKARAGIGHCY</sequence>
<evidence type="ECO:0000256" key="3">
    <source>
        <dbReference type="SAM" id="MobiDB-lite"/>
    </source>
</evidence>
<keyword evidence="2" id="KW-0106">Calcium</keyword>
<feature type="region of interest" description="Disordered" evidence="3">
    <location>
        <begin position="1"/>
        <end position="48"/>
    </location>
</feature>
<dbReference type="CDD" id="cd00051">
    <property type="entry name" value="EFh"/>
    <property type="match status" value="1"/>
</dbReference>
<reference evidence="5" key="1">
    <citation type="submission" date="2021-06" db="EMBL/GenBank/DDBJ databases">
        <authorList>
            <person name="Hodson N. C."/>
            <person name="Mongue J. A."/>
            <person name="Jaron S. K."/>
        </authorList>
    </citation>
    <scope>NUCLEOTIDE SEQUENCE</scope>
</reference>
<name>A0A8J2LRR1_9HEXA</name>
<evidence type="ECO:0000313" key="6">
    <source>
        <dbReference type="Proteomes" id="UP000708208"/>
    </source>
</evidence>
<feature type="compositionally biased region" description="Polar residues" evidence="3">
    <location>
        <begin position="23"/>
        <end position="48"/>
    </location>
</feature>
<feature type="domain" description="EF-hand" evidence="4">
    <location>
        <begin position="54"/>
        <end position="89"/>
    </location>
</feature>
<dbReference type="GO" id="GO:0016460">
    <property type="term" value="C:myosin II complex"/>
    <property type="evidence" value="ECO:0007669"/>
    <property type="project" value="TreeGrafter"/>
</dbReference>
<evidence type="ECO:0000256" key="1">
    <source>
        <dbReference type="ARBA" id="ARBA00022737"/>
    </source>
</evidence>
<dbReference type="GO" id="GO:0005509">
    <property type="term" value="F:calcium ion binding"/>
    <property type="evidence" value="ECO:0007669"/>
    <property type="project" value="InterPro"/>
</dbReference>
<dbReference type="InterPro" id="IPR002048">
    <property type="entry name" value="EF_hand_dom"/>
</dbReference>
<dbReference type="PROSITE" id="PS50222">
    <property type="entry name" value="EF_HAND_2"/>
    <property type="match status" value="1"/>
</dbReference>
<evidence type="ECO:0000256" key="2">
    <source>
        <dbReference type="ARBA" id="ARBA00022837"/>
    </source>
</evidence>
<comment type="caution">
    <text evidence="5">The sequence shown here is derived from an EMBL/GenBank/DDBJ whole genome shotgun (WGS) entry which is preliminary data.</text>
</comment>